<accession>A0A2I0WQ69</accession>
<dbReference type="PANTHER" id="PTHR31808:SF9">
    <property type="entry name" value="F21O3.2 PROTEIN"/>
    <property type="match status" value="1"/>
</dbReference>
<dbReference type="InterPro" id="IPR038925">
    <property type="entry name" value="At3g17800-like"/>
</dbReference>
<name>A0A2I0WQ69_9ASPA</name>
<sequence>MVREHLSNILRLQGKGDSAGNWTTTKIKRLQLGRRYAFFIMYGYFLKSVSLRDSLGLSISSNNGDLWDDMTPHCPKQGQENSGTLGCSVDKAASLYAAAQRGKADKLISLEAT</sequence>
<dbReference type="Proteomes" id="UP000233837">
    <property type="component" value="Unassembled WGS sequence"/>
</dbReference>
<gene>
    <name evidence="1" type="ORF">MA16_Dca005644</name>
</gene>
<organism evidence="1 2">
    <name type="scientific">Dendrobium catenatum</name>
    <dbReference type="NCBI Taxonomy" id="906689"/>
    <lineage>
        <taxon>Eukaryota</taxon>
        <taxon>Viridiplantae</taxon>
        <taxon>Streptophyta</taxon>
        <taxon>Embryophyta</taxon>
        <taxon>Tracheophyta</taxon>
        <taxon>Spermatophyta</taxon>
        <taxon>Magnoliopsida</taxon>
        <taxon>Liliopsida</taxon>
        <taxon>Asparagales</taxon>
        <taxon>Orchidaceae</taxon>
        <taxon>Epidendroideae</taxon>
        <taxon>Malaxideae</taxon>
        <taxon>Dendrobiinae</taxon>
        <taxon>Dendrobium</taxon>
    </lineage>
</organism>
<reference evidence="1 2" key="2">
    <citation type="journal article" date="2017" name="Nature">
        <title>The Apostasia genome and the evolution of orchids.</title>
        <authorList>
            <person name="Zhang G.Q."/>
            <person name="Liu K.W."/>
            <person name="Li Z."/>
            <person name="Lohaus R."/>
            <person name="Hsiao Y.Y."/>
            <person name="Niu S.C."/>
            <person name="Wang J.Y."/>
            <person name="Lin Y.C."/>
            <person name="Xu Q."/>
            <person name="Chen L.J."/>
            <person name="Yoshida K."/>
            <person name="Fujiwara S."/>
            <person name="Wang Z.W."/>
            <person name="Zhang Y.Q."/>
            <person name="Mitsuda N."/>
            <person name="Wang M."/>
            <person name="Liu G.H."/>
            <person name="Pecoraro L."/>
            <person name="Huang H.X."/>
            <person name="Xiao X.J."/>
            <person name="Lin M."/>
            <person name="Wu X.Y."/>
            <person name="Wu W.L."/>
            <person name="Chen Y.Y."/>
            <person name="Chang S.B."/>
            <person name="Sakamoto S."/>
            <person name="Ohme-Takagi M."/>
            <person name="Yagi M."/>
            <person name="Zeng S.J."/>
            <person name="Shen C.Y."/>
            <person name="Yeh C.M."/>
            <person name="Luo Y.B."/>
            <person name="Tsai W.C."/>
            <person name="Van de Peer Y."/>
            <person name="Liu Z.J."/>
        </authorList>
    </citation>
    <scope>NUCLEOTIDE SEQUENCE [LARGE SCALE GENOMIC DNA]</scope>
    <source>
        <tissue evidence="1">The whole plant</tissue>
    </source>
</reference>
<dbReference type="AlphaFoldDB" id="A0A2I0WQ69"/>
<dbReference type="PANTHER" id="PTHR31808">
    <property type="entry name" value="EXPRESSED PROTEIN"/>
    <property type="match status" value="1"/>
</dbReference>
<dbReference type="InterPro" id="IPR008479">
    <property type="entry name" value="DUF760"/>
</dbReference>
<dbReference type="EMBL" id="KZ502486">
    <property type="protein sequence ID" value="PKU77812.1"/>
    <property type="molecule type" value="Genomic_DNA"/>
</dbReference>
<evidence type="ECO:0000313" key="1">
    <source>
        <dbReference type="EMBL" id="PKU77812.1"/>
    </source>
</evidence>
<reference evidence="1 2" key="1">
    <citation type="journal article" date="2016" name="Sci. Rep.">
        <title>The Dendrobium catenatum Lindl. genome sequence provides insights into polysaccharide synthase, floral development and adaptive evolution.</title>
        <authorList>
            <person name="Zhang G.Q."/>
            <person name="Xu Q."/>
            <person name="Bian C."/>
            <person name="Tsai W.C."/>
            <person name="Yeh C.M."/>
            <person name="Liu K.W."/>
            <person name="Yoshida K."/>
            <person name="Zhang L.S."/>
            <person name="Chang S.B."/>
            <person name="Chen F."/>
            <person name="Shi Y."/>
            <person name="Su Y.Y."/>
            <person name="Zhang Y.Q."/>
            <person name="Chen L.J."/>
            <person name="Yin Y."/>
            <person name="Lin M."/>
            <person name="Huang H."/>
            <person name="Deng H."/>
            <person name="Wang Z.W."/>
            <person name="Zhu S.L."/>
            <person name="Zhao X."/>
            <person name="Deng C."/>
            <person name="Niu S.C."/>
            <person name="Huang J."/>
            <person name="Wang M."/>
            <person name="Liu G.H."/>
            <person name="Yang H.J."/>
            <person name="Xiao X.J."/>
            <person name="Hsiao Y.Y."/>
            <person name="Wu W.L."/>
            <person name="Chen Y.Y."/>
            <person name="Mitsuda N."/>
            <person name="Ohme-Takagi M."/>
            <person name="Luo Y.B."/>
            <person name="Van de Peer Y."/>
            <person name="Liu Z.J."/>
        </authorList>
    </citation>
    <scope>NUCLEOTIDE SEQUENCE [LARGE SCALE GENOMIC DNA]</scope>
    <source>
        <tissue evidence="1">The whole plant</tissue>
    </source>
</reference>
<evidence type="ECO:0000313" key="2">
    <source>
        <dbReference type="Proteomes" id="UP000233837"/>
    </source>
</evidence>
<keyword evidence="2" id="KW-1185">Reference proteome</keyword>
<protein>
    <submittedName>
        <fullName evidence="1">Uncharacterized protein</fullName>
    </submittedName>
</protein>
<dbReference type="Pfam" id="PF05542">
    <property type="entry name" value="DUF760"/>
    <property type="match status" value="1"/>
</dbReference>
<proteinExistence type="predicted"/>